<evidence type="ECO:0000256" key="1">
    <source>
        <dbReference type="ARBA" id="ARBA00022801"/>
    </source>
</evidence>
<organism evidence="3 4">
    <name type="scientific">Fusibacter ferrireducens</name>
    <dbReference type="NCBI Taxonomy" id="2785058"/>
    <lineage>
        <taxon>Bacteria</taxon>
        <taxon>Bacillati</taxon>
        <taxon>Bacillota</taxon>
        <taxon>Clostridia</taxon>
        <taxon>Eubacteriales</taxon>
        <taxon>Eubacteriales Family XII. Incertae Sedis</taxon>
        <taxon>Fusibacter</taxon>
    </lineage>
</organism>
<dbReference type="CDD" id="cd01298">
    <property type="entry name" value="ATZ_TRZ_like"/>
    <property type="match status" value="1"/>
</dbReference>
<dbReference type="InterPro" id="IPR032466">
    <property type="entry name" value="Metal_Hydrolase"/>
</dbReference>
<dbReference type="InterPro" id="IPR011059">
    <property type="entry name" value="Metal-dep_hydrolase_composite"/>
</dbReference>
<evidence type="ECO:0000259" key="2">
    <source>
        <dbReference type="Pfam" id="PF01979"/>
    </source>
</evidence>
<sequence length="455" mass="50434">MKRVLGNGLIVTMNQKREVFCGSILIENELIKKVVKHETLEDLMHDLKNVFGDFDELIDCTGQLILPGLIQTHTHLTQTLFKGLGDDLQLMDWLQTKIWPSEAAHTAETNYISSKVGIGELLKGGTTTIVNMETVNHTESSFEALKEMGIRAISGKCMMDYNEGVPRGLMESMTASLAESERLIKKWHQTNHGLIEYALAPRFVVSCSDELLRASVKMSKTYGVRLHTHASENKGEIAIVRKRTGMENIEYLKQIGFLGKHVILAHCIHLSDLEIQYLIDAGTVISHCPSSNMKLASGFAPVHKMLQRGARVTLGADGSPCNNELNIFMEMRMAALIHKGNQLDSTIMNAKSVFEMATIKAAEALGKDSEIGSVEVGKYADIITLRIDKFESMMVPLDAENVYAQIVYNASSRDVCHTFVNGALVVTNGRLVDVSETQLYLDAKKAILNFIECKS</sequence>
<comment type="caution">
    <text evidence="3">The sequence shown here is derived from an EMBL/GenBank/DDBJ whole genome shotgun (WGS) entry which is preliminary data.</text>
</comment>
<name>A0ABR9ZX06_9FIRM</name>
<dbReference type="PANTHER" id="PTHR43794">
    <property type="entry name" value="AMINOHYDROLASE SSNA-RELATED"/>
    <property type="match status" value="1"/>
</dbReference>
<dbReference type="PANTHER" id="PTHR43794:SF11">
    <property type="entry name" value="AMIDOHYDROLASE-RELATED DOMAIN-CONTAINING PROTEIN"/>
    <property type="match status" value="1"/>
</dbReference>
<feature type="domain" description="Amidohydrolase-related" evidence="2">
    <location>
        <begin position="65"/>
        <end position="425"/>
    </location>
</feature>
<evidence type="ECO:0000313" key="3">
    <source>
        <dbReference type="EMBL" id="MBF4695007.1"/>
    </source>
</evidence>
<accession>A0ABR9ZX06</accession>
<proteinExistence type="predicted"/>
<dbReference type="Pfam" id="PF01979">
    <property type="entry name" value="Amidohydro_1"/>
    <property type="match status" value="1"/>
</dbReference>
<dbReference type="EMBL" id="JADKNH010000012">
    <property type="protein sequence ID" value="MBF4695007.1"/>
    <property type="molecule type" value="Genomic_DNA"/>
</dbReference>
<dbReference type="InterPro" id="IPR006680">
    <property type="entry name" value="Amidohydro-rel"/>
</dbReference>
<dbReference type="Gene3D" id="3.20.20.140">
    <property type="entry name" value="Metal-dependent hydrolases"/>
    <property type="match status" value="1"/>
</dbReference>
<protein>
    <submittedName>
        <fullName evidence="3">5'-deoxyadenosine deaminase</fullName>
    </submittedName>
</protein>
<keyword evidence="4" id="KW-1185">Reference proteome</keyword>
<dbReference type="RefSeq" id="WP_194703249.1">
    <property type="nucleotide sequence ID" value="NZ_JADKNH010000012.1"/>
</dbReference>
<dbReference type="InterPro" id="IPR050287">
    <property type="entry name" value="MTA/SAH_deaminase"/>
</dbReference>
<dbReference type="SUPFAM" id="SSF51338">
    <property type="entry name" value="Composite domain of metallo-dependent hydrolases"/>
    <property type="match status" value="1"/>
</dbReference>
<dbReference type="Gene3D" id="2.30.40.10">
    <property type="entry name" value="Urease, subunit C, domain 1"/>
    <property type="match status" value="1"/>
</dbReference>
<evidence type="ECO:0000313" key="4">
    <source>
        <dbReference type="Proteomes" id="UP000614200"/>
    </source>
</evidence>
<gene>
    <name evidence="3" type="ORF">ISU02_18055</name>
</gene>
<dbReference type="SUPFAM" id="SSF51556">
    <property type="entry name" value="Metallo-dependent hydrolases"/>
    <property type="match status" value="1"/>
</dbReference>
<dbReference type="NCBIfam" id="NF005557">
    <property type="entry name" value="PRK07228.1"/>
    <property type="match status" value="1"/>
</dbReference>
<dbReference type="Proteomes" id="UP000614200">
    <property type="component" value="Unassembled WGS sequence"/>
</dbReference>
<keyword evidence="1" id="KW-0378">Hydrolase</keyword>
<reference evidence="3 4" key="1">
    <citation type="submission" date="2020-11" db="EMBL/GenBank/DDBJ databases">
        <title>Fusibacter basophilias sp. nov.</title>
        <authorList>
            <person name="Qiu D."/>
        </authorList>
    </citation>
    <scope>NUCLEOTIDE SEQUENCE [LARGE SCALE GENOMIC DNA]</scope>
    <source>
        <strain evidence="3 4">Q10-2</strain>
    </source>
</reference>